<accession>H3KGC8</accession>
<evidence type="ECO:0000259" key="4">
    <source>
        <dbReference type="Pfam" id="PF02576"/>
    </source>
</evidence>
<dbReference type="GO" id="GO:0000028">
    <property type="term" value="P:ribosomal small subunit assembly"/>
    <property type="evidence" value="ECO:0007669"/>
    <property type="project" value="TreeGrafter"/>
</dbReference>
<dbReference type="HAMAP" id="MF_01077">
    <property type="entry name" value="RimP"/>
    <property type="match status" value="1"/>
</dbReference>
<dbReference type="PANTHER" id="PTHR33867:SF1">
    <property type="entry name" value="RIBOSOME MATURATION FACTOR RIMP"/>
    <property type="match status" value="1"/>
</dbReference>
<evidence type="ECO:0000256" key="3">
    <source>
        <dbReference type="HAMAP-Rule" id="MF_01077"/>
    </source>
</evidence>
<comment type="caution">
    <text evidence="5">The sequence shown here is derived from an EMBL/GenBank/DDBJ whole genome shotgun (WGS) entry which is preliminary data.</text>
</comment>
<dbReference type="InterPro" id="IPR003728">
    <property type="entry name" value="Ribosome_maturation_RimP"/>
</dbReference>
<dbReference type="InterPro" id="IPR035956">
    <property type="entry name" value="RimP_N_sf"/>
</dbReference>
<dbReference type="EMBL" id="AFBQ01000272">
    <property type="protein sequence ID" value="EHY30826.1"/>
    <property type="molecule type" value="Genomic_DNA"/>
</dbReference>
<evidence type="ECO:0000313" key="5">
    <source>
        <dbReference type="EMBL" id="EHY30826.1"/>
    </source>
</evidence>
<dbReference type="InterPro" id="IPR028989">
    <property type="entry name" value="RimP_N"/>
</dbReference>
<dbReference type="Gene3D" id="3.30.300.70">
    <property type="entry name" value="RimP-like superfamily, N-terminal"/>
    <property type="match status" value="1"/>
</dbReference>
<dbReference type="Pfam" id="PF02576">
    <property type="entry name" value="RimP_N"/>
    <property type="match status" value="1"/>
</dbReference>
<protein>
    <recommendedName>
        <fullName evidence="3">Ribosome maturation factor RimP</fullName>
    </recommendedName>
</protein>
<dbReference type="SUPFAM" id="SSF75420">
    <property type="entry name" value="YhbC-like, N-terminal domain"/>
    <property type="match status" value="1"/>
</dbReference>
<dbReference type="RefSeq" id="WP_008542925.1">
    <property type="nucleotide sequence ID" value="NZ_JH604995.1"/>
</dbReference>
<organism evidence="5 6">
    <name type="scientific">Sutterella parvirubra YIT 11816</name>
    <dbReference type="NCBI Taxonomy" id="762967"/>
    <lineage>
        <taxon>Bacteria</taxon>
        <taxon>Pseudomonadati</taxon>
        <taxon>Pseudomonadota</taxon>
        <taxon>Betaproteobacteria</taxon>
        <taxon>Burkholderiales</taxon>
        <taxon>Sutterellaceae</taxon>
        <taxon>Sutterella</taxon>
    </lineage>
</organism>
<dbReference type="InterPro" id="IPR036847">
    <property type="entry name" value="RimP_C_sf"/>
</dbReference>
<keyword evidence="6" id="KW-1185">Reference proteome</keyword>
<comment type="similarity">
    <text evidence="3">Belongs to the RimP family.</text>
</comment>
<comment type="subcellular location">
    <subcellularLocation>
        <location evidence="3">Cytoplasm</location>
    </subcellularLocation>
</comment>
<dbReference type="STRING" id="762967.HMPREF9440_01808"/>
<dbReference type="GO" id="GO:0005829">
    <property type="term" value="C:cytosol"/>
    <property type="evidence" value="ECO:0007669"/>
    <property type="project" value="TreeGrafter"/>
</dbReference>
<reference evidence="5 6" key="1">
    <citation type="submission" date="2011-11" db="EMBL/GenBank/DDBJ databases">
        <authorList>
            <person name="Weinstock G."/>
            <person name="Sodergren E."/>
            <person name="Clifton S."/>
            <person name="Fulton L."/>
            <person name="Fulton B."/>
            <person name="Courtney L."/>
            <person name="Fronick C."/>
            <person name="Harrison M."/>
            <person name="Strong C."/>
            <person name="Farmer C."/>
            <person name="Delahaunty K."/>
            <person name="Markovic C."/>
            <person name="Hall O."/>
            <person name="Minx P."/>
            <person name="Tomlinson C."/>
            <person name="Mitreva M."/>
            <person name="Hou S."/>
            <person name="Chen J."/>
            <person name="Wollam A."/>
            <person name="Pepin K.H."/>
            <person name="Johnson M."/>
            <person name="Bhonagiri V."/>
            <person name="Zhang X."/>
            <person name="Suruliraj S."/>
            <person name="Warren W."/>
            <person name="Chinwalla A."/>
            <person name="Mardis E.R."/>
            <person name="Wilson R.K."/>
        </authorList>
    </citation>
    <scope>NUCLEOTIDE SEQUENCE [LARGE SCALE GENOMIC DNA]</scope>
    <source>
        <strain evidence="5 6">YIT 11816</strain>
    </source>
</reference>
<dbReference type="AlphaFoldDB" id="H3KGC8"/>
<evidence type="ECO:0000256" key="1">
    <source>
        <dbReference type="ARBA" id="ARBA00022490"/>
    </source>
</evidence>
<dbReference type="CDD" id="cd01734">
    <property type="entry name" value="YlxS_C"/>
    <property type="match status" value="1"/>
</dbReference>
<dbReference type="OrthoDB" id="9805006at2"/>
<dbReference type="GO" id="GO:0006412">
    <property type="term" value="P:translation"/>
    <property type="evidence" value="ECO:0007669"/>
    <property type="project" value="TreeGrafter"/>
</dbReference>
<dbReference type="SUPFAM" id="SSF74942">
    <property type="entry name" value="YhbC-like, C-terminal domain"/>
    <property type="match status" value="1"/>
</dbReference>
<keyword evidence="1 3" id="KW-0963">Cytoplasm</keyword>
<comment type="function">
    <text evidence="3">Required for maturation of 30S ribosomal subunits.</text>
</comment>
<gene>
    <name evidence="3" type="primary">rimP</name>
    <name evidence="5" type="ORF">HMPREF9440_01808</name>
</gene>
<dbReference type="PATRIC" id="fig|762967.3.peg.1420"/>
<dbReference type="PANTHER" id="PTHR33867">
    <property type="entry name" value="RIBOSOME MATURATION FACTOR RIMP"/>
    <property type="match status" value="1"/>
</dbReference>
<dbReference type="InterPro" id="IPR028998">
    <property type="entry name" value="RimP_C"/>
</dbReference>
<keyword evidence="2 3" id="KW-0690">Ribosome biogenesis</keyword>
<name>H3KGC8_9BURK</name>
<feature type="domain" description="Ribosome maturation factor RimP N-terminal" evidence="4">
    <location>
        <begin position="10"/>
        <end position="79"/>
    </location>
</feature>
<dbReference type="HOGENOM" id="CLU_070525_1_0_4"/>
<sequence>MTQSGALNDIVERTVEGMGYEFVELERLARGLVRVTIDTEAEGGISLEDCERVSDQLSHLFTVEDVPYERLEVSSPGVERPLKRARDWKRFAGELVHAELFAPLKAEGFPEAGRRRLEGRLIGIEGESGAEVVTFDYFEVQVARTPRDAARARKQKTEGAAPVRVTFALADVDRAHLIAQLNFKG</sequence>
<proteinExistence type="inferred from homology"/>
<dbReference type="Proteomes" id="UP000004956">
    <property type="component" value="Unassembled WGS sequence"/>
</dbReference>
<evidence type="ECO:0000256" key="2">
    <source>
        <dbReference type="ARBA" id="ARBA00022517"/>
    </source>
</evidence>
<evidence type="ECO:0000313" key="6">
    <source>
        <dbReference type="Proteomes" id="UP000004956"/>
    </source>
</evidence>